<organism evidence="12 13">
    <name type="scientific">Denticeps clupeoides</name>
    <name type="common">denticle herring</name>
    <dbReference type="NCBI Taxonomy" id="299321"/>
    <lineage>
        <taxon>Eukaryota</taxon>
        <taxon>Metazoa</taxon>
        <taxon>Chordata</taxon>
        <taxon>Craniata</taxon>
        <taxon>Vertebrata</taxon>
        <taxon>Euteleostomi</taxon>
        <taxon>Actinopterygii</taxon>
        <taxon>Neopterygii</taxon>
        <taxon>Teleostei</taxon>
        <taxon>Clupei</taxon>
        <taxon>Clupeiformes</taxon>
        <taxon>Denticipitoidei</taxon>
        <taxon>Denticipitidae</taxon>
        <taxon>Denticeps</taxon>
    </lineage>
</organism>
<evidence type="ECO:0000256" key="4">
    <source>
        <dbReference type="ARBA" id="ARBA00022475"/>
    </source>
</evidence>
<sequence>MASTDNQDSLGLLKRSLSFKTKSLRSKSADNFFQRPCCDIKFPAQLISDVSCSTGQLSACGVPPALTALPPHPGPAPFVEHIFKKPIFCDLCNHMIVACGSKVDPVYEALRFGTSLAQKTKRASGSESPHRKSSVDLAEVPEEVMAHSSSRGELTRKHSDNGEHKEVSRPSSDGPSCPVRRQLRRDLMQLNAYVALYSFTPQDSHDLEMRPGDRILLEDDSDDDWWKGVIEDRIGFFPASFAQQLRAGDQVFRCNRTFIGCKEQGQITVKEGQICVSGEEEHSGFIRVASGKKTGFVPYDVLENI</sequence>
<proteinExistence type="predicted"/>
<keyword evidence="5" id="KW-0963">Cytoplasm</keyword>
<evidence type="ECO:0000256" key="1">
    <source>
        <dbReference type="ARBA" id="ARBA00004236"/>
    </source>
</evidence>
<keyword evidence="7" id="KW-0863">Zinc-finger</keyword>
<keyword evidence="7" id="KW-0479">Metal-binding</keyword>
<dbReference type="CDD" id="cd11833">
    <property type="entry name" value="SH3_Stac_1"/>
    <property type="match status" value="1"/>
</dbReference>
<dbReference type="GO" id="GO:1903078">
    <property type="term" value="P:positive regulation of protein localization to plasma membrane"/>
    <property type="evidence" value="ECO:0007669"/>
    <property type="project" value="TreeGrafter"/>
</dbReference>
<keyword evidence="6" id="KW-0677">Repeat</keyword>
<evidence type="ECO:0000256" key="9">
    <source>
        <dbReference type="PROSITE-ProRule" id="PRU00192"/>
    </source>
</evidence>
<keyword evidence="8" id="KW-0472">Membrane</keyword>
<name>A0AAY3ZXL8_9TELE</name>
<dbReference type="Proteomes" id="UP000694580">
    <property type="component" value="Chromosome 1"/>
</dbReference>
<reference evidence="12 13" key="1">
    <citation type="submission" date="2020-06" db="EMBL/GenBank/DDBJ databases">
        <authorList>
            <consortium name="Wellcome Sanger Institute Data Sharing"/>
        </authorList>
    </citation>
    <scope>NUCLEOTIDE SEQUENCE [LARGE SCALE GENOMIC DNA]</scope>
</reference>
<keyword evidence="3 9" id="KW-0728">SH3 domain</keyword>
<dbReference type="Gene3D" id="2.30.30.40">
    <property type="entry name" value="SH3 Domains"/>
    <property type="match status" value="1"/>
</dbReference>
<evidence type="ECO:0000256" key="7">
    <source>
        <dbReference type="ARBA" id="ARBA00022771"/>
    </source>
</evidence>
<dbReference type="GO" id="GO:0003009">
    <property type="term" value="P:skeletal muscle contraction"/>
    <property type="evidence" value="ECO:0007669"/>
    <property type="project" value="TreeGrafter"/>
</dbReference>
<feature type="domain" description="SH3" evidence="11">
    <location>
        <begin position="188"/>
        <end position="247"/>
    </location>
</feature>
<feature type="region of interest" description="Disordered" evidence="10">
    <location>
        <begin position="118"/>
        <end position="179"/>
    </location>
</feature>
<evidence type="ECO:0000256" key="2">
    <source>
        <dbReference type="ARBA" id="ARBA00004496"/>
    </source>
</evidence>
<reference evidence="12" key="2">
    <citation type="submission" date="2025-08" db="UniProtKB">
        <authorList>
            <consortium name="Ensembl"/>
        </authorList>
    </citation>
    <scope>IDENTIFICATION</scope>
</reference>
<dbReference type="PANTHER" id="PTHR15135:SF3">
    <property type="entry name" value="SH3 AND CYSTEINE-RICH DOMAIN-CONTAINING PROTEIN"/>
    <property type="match status" value="1"/>
</dbReference>
<feature type="compositionally biased region" description="Polar residues" evidence="10">
    <location>
        <begin position="118"/>
        <end position="127"/>
    </location>
</feature>
<comment type="subcellular location">
    <subcellularLocation>
        <location evidence="1">Cell membrane</location>
    </subcellularLocation>
    <subcellularLocation>
        <location evidence="2">Cytoplasm</location>
    </subcellularLocation>
</comment>
<dbReference type="AlphaFoldDB" id="A0AAY3ZXL8"/>
<evidence type="ECO:0000313" key="12">
    <source>
        <dbReference type="Ensembl" id="ENSDCDP00010000325.1"/>
    </source>
</evidence>
<keyword evidence="4" id="KW-1003">Cell membrane</keyword>
<evidence type="ECO:0000259" key="11">
    <source>
        <dbReference type="PROSITE" id="PS50002"/>
    </source>
</evidence>
<dbReference type="Pfam" id="PF16664">
    <property type="entry name" value="STAC2_u1"/>
    <property type="match status" value="1"/>
</dbReference>
<dbReference type="InterPro" id="IPR035508">
    <property type="entry name" value="STAC1_SH3"/>
</dbReference>
<keyword evidence="13" id="KW-1185">Reference proteome</keyword>
<feature type="compositionally biased region" description="Basic and acidic residues" evidence="10">
    <location>
        <begin position="153"/>
        <end position="168"/>
    </location>
</feature>
<evidence type="ECO:0000313" key="13">
    <source>
        <dbReference type="Proteomes" id="UP000694580"/>
    </source>
</evidence>
<dbReference type="PANTHER" id="PTHR15135">
    <property type="entry name" value="STAC"/>
    <property type="match status" value="1"/>
</dbReference>
<keyword evidence="7" id="KW-0862">Zinc</keyword>
<dbReference type="Ensembl" id="ENSDCDT00010000334.1">
    <property type="protein sequence ID" value="ENSDCDP00010000325.1"/>
    <property type="gene ID" value="ENSDCDG00010000150.1"/>
</dbReference>
<dbReference type="InterPro" id="IPR039688">
    <property type="entry name" value="STAC1/2/3"/>
</dbReference>
<gene>
    <name evidence="12" type="primary">STAC</name>
</gene>
<dbReference type="PROSITE" id="PS50002">
    <property type="entry name" value="SH3"/>
    <property type="match status" value="1"/>
</dbReference>
<evidence type="ECO:0000256" key="3">
    <source>
        <dbReference type="ARBA" id="ARBA00022443"/>
    </source>
</evidence>
<reference evidence="12" key="3">
    <citation type="submission" date="2025-09" db="UniProtKB">
        <authorList>
            <consortium name="Ensembl"/>
        </authorList>
    </citation>
    <scope>IDENTIFICATION</scope>
</reference>
<dbReference type="GO" id="GO:0008270">
    <property type="term" value="F:zinc ion binding"/>
    <property type="evidence" value="ECO:0007669"/>
    <property type="project" value="UniProtKB-KW"/>
</dbReference>
<evidence type="ECO:0000256" key="5">
    <source>
        <dbReference type="ARBA" id="ARBA00022490"/>
    </source>
</evidence>
<protein>
    <recommendedName>
        <fullName evidence="11">SH3 domain-containing protein</fullName>
    </recommendedName>
</protein>
<dbReference type="SMART" id="SM00326">
    <property type="entry name" value="SH3"/>
    <property type="match status" value="1"/>
</dbReference>
<evidence type="ECO:0000256" key="10">
    <source>
        <dbReference type="SAM" id="MobiDB-lite"/>
    </source>
</evidence>
<dbReference type="GO" id="GO:0005737">
    <property type="term" value="C:cytoplasm"/>
    <property type="evidence" value="ECO:0007669"/>
    <property type="project" value="UniProtKB-SubCell"/>
</dbReference>
<dbReference type="PRINTS" id="PR00452">
    <property type="entry name" value="SH3DOMAIN"/>
</dbReference>
<dbReference type="InterPro" id="IPR036028">
    <property type="entry name" value="SH3-like_dom_sf"/>
</dbReference>
<dbReference type="Pfam" id="PF00018">
    <property type="entry name" value="SH3_1"/>
    <property type="match status" value="1"/>
</dbReference>
<dbReference type="GO" id="GO:0044325">
    <property type="term" value="F:transmembrane transporter binding"/>
    <property type="evidence" value="ECO:0007669"/>
    <property type="project" value="TreeGrafter"/>
</dbReference>
<dbReference type="Gene3D" id="3.30.60.20">
    <property type="match status" value="1"/>
</dbReference>
<dbReference type="GO" id="GO:0005886">
    <property type="term" value="C:plasma membrane"/>
    <property type="evidence" value="ECO:0007669"/>
    <property type="project" value="UniProtKB-SubCell"/>
</dbReference>
<dbReference type="SUPFAM" id="SSF50044">
    <property type="entry name" value="SH3-domain"/>
    <property type="match status" value="1"/>
</dbReference>
<accession>A0AAY3ZXL8</accession>
<evidence type="ECO:0000256" key="6">
    <source>
        <dbReference type="ARBA" id="ARBA00022737"/>
    </source>
</evidence>
<dbReference type="GeneTree" id="ENSGT00950000183092"/>
<dbReference type="InterPro" id="IPR001452">
    <property type="entry name" value="SH3_domain"/>
</dbReference>
<dbReference type="Pfam" id="PF07653">
    <property type="entry name" value="SH3_2"/>
    <property type="match status" value="1"/>
</dbReference>
<evidence type="ECO:0000256" key="8">
    <source>
        <dbReference type="ARBA" id="ARBA00023136"/>
    </source>
</evidence>